<dbReference type="GO" id="GO:0009307">
    <property type="term" value="P:DNA restriction-modification system"/>
    <property type="evidence" value="ECO:0007669"/>
    <property type="project" value="UniProtKB-KW"/>
</dbReference>
<accession>A0A7T5BHY3</accession>
<dbReference type="Gene3D" id="3.40.50.300">
    <property type="entry name" value="P-loop containing nucleotide triphosphate hydrolases"/>
    <property type="match status" value="2"/>
</dbReference>
<keyword evidence="3" id="KW-0255">Endonuclease</keyword>
<dbReference type="AlphaFoldDB" id="A0A7T5BHY3"/>
<proteinExistence type="predicted"/>
<evidence type="ECO:0000259" key="2">
    <source>
        <dbReference type="Pfam" id="PF22679"/>
    </source>
</evidence>
<feature type="domain" description="Restriction endonuclease type I HsdR second RecA-like helicase" evidence="2">
    <location>
        <begin position="120"/>
        <end position="185"/>
    </location>
</feature>
<protein>
    <submittedName>
        <fullName evidence="3">Type I restriction endonuclease subunit R</fullName>
    </submittedName>
</protein>
<dbReference type="Pfam" id="PF22679">
    <property type="entry name" value="T1R_D3-like"/>
    <property type="match status" value="1"/>
</dbReference>
<sequence length="189" mass="21394">MARRTSSAGQLEKPFHFDCKERLKTRWAQLEALVGAPKRVEQIAADILDHWEKRKSILSGKAMIVAMSRRIAVELYNAITKLRPDWHSDDDTQGRIKVVMTGNASDPIEWKQHIRTKRGCEDIGDRLKDPDDPPAGVQPLEIVIVRDMWLTGFDAPALNTLYVDKPMRGHSLIQAIARVNRVFTNKSGA</sequence>
<dbReference type="InterPro" id="IPR051268">
    <property type="entry name" value="Type-I_R_enzyme_R_subunit"/>
</dbReference>
<dbReference type="EMBL" id="CP059488">
    <property type="protein sequence ID" value="QQD72708.1"/>
    <property type="molecule type" value="Genomic_DNA"/>
</dbReference>
<keyword evidence="3" id="KW-0540">Nuclease</keyword>
<dbReference type="InterPro" id="IPR027417">
    <property type="entry name" value="P-loop_NTPase"/>
</dbReference>
<dbReference type="Proteomes" id="UP000595420">
    <property type="component" value="Chromosome"/>
</dbReference>
<dbReference type="PANTHER" id="PTHR30195">
    <property type="entry name" value="TYPE I SITE-SPECIFIC DEOXYRIBONUCLEASE PROTEIN SUBUNIT M AND R"/>
    <property type="match status" value="1"/>
</dbReference>
<dbReference type="InterPro" id="IPR055180">
    <property type="entry name" value="HsdR_RecA-like_helicase_dom_2"/>
</dbReference>
<evidence type="ECO:0000313" key="4">
    <source>
        <dbReference type="Proteomes" id="UP000595420"/>
    </source>
</evidence>
<organism evidence="3 4">
    <name type="scientific">Acidithiobacillus ferrivorans</name>
    <dbReference type="NCBI Taxonomy" id="160808"/>
    <lineage>
        <taxon>Bacteria</taxon>
        <taxon>Pseudomonadati</taxon>
        <taxon>Pseudomonadota</taxon>
        <taxon>Acidithiobacillia</taxon>
        <taxon>Acidithiobacillales</taxon>
        <taxon>Acidithiobacillaceae</taxon>
        <taxon>Acidithiobacillus</taxon>
    </lineage>
</organism>
<evidence type="ECO:0000313" key="3">
    <source>
        <dbReference type="EMBL" id="QQD72708.1"/>
    </source>
</evidence>
<dbReference type="RefSeq" id="WP_198660565.1">
    <property type="nucleotide sequence ID" value="NZ_CP059488.1"/>
</dbReference>
<dbReference type="GO" id="GO:0004519">
    <property type="term" value="F:endonuclease activity"/>
    <property type="evidence" value="ECO:0007669"/>
    <property type="project" value="UniProtKB-KW"/>
</dbReference>
<keyword evidence="1" id="KW-0680">Restriction system</keyword>
<keyword evidence="3" id="KW-0378">Hydrolase</keyword>
<name>A0A7T5BHY3_9PROT</name>
<reference evidence="3 4" key="1">
    <citation type="submission" date="2020-07" db="EMBL/GenBank/DDBJ databases">
        <title>Complete genome sequence analysis of Acidithiobacillus ferrivorans XJFY6S-08 reveals extreme environmental adaptation to alpine acid mine drainage.</title>
        <authorList>
            <person name="Yan L."/>
            <person name="Ni Y."/>
        </authorList>
    </citation>
    <scope>NUCLEOTIDE SEQUENCE [LARGE SCALE GENOMIC DNA]</scope>
    <source>
        <strain evidence="3 4">XJFY6S-08</strain>
    </source>
</reference>
<dbReference type="PANTHER" id="PTHR30195:SF15">
    <property type="entry name" value="TYPE I RESTRICTION ENZYME HINDI ENDONUCLEASE SUBUNIT"/>
    <property type="match status" value="1"/>
</dbReference>
<dbReference type="CDD" id="cd18800">
    <property type="entry name" value="SF2_C_EcoR124I-like"/>
    <property type="match status" value="1"/>
</dbReference>
<evidence type="ECO:0000256" key="1">
    <source>
        <dbReference type="ARBA" id="ARBA00022747"/>
    </source>
</evidence>
<gene>
    <name evidence="3" type="ORF">H2515_15385</name>
</gene>